<proteinExistence type="predicted"/>
<evidence type="ECO:0000313" key="2">
    <source>
        <dbReference type="Proteomes" id="UP000186817"/>
    </source>
</evidence>
<organism evidence="1 2">
    <name type="scientific">Symbiodinium microadriaticum</name>
    <name type="common">Dinoflagellate</name>
    <name type="synonym">Zooxanthella microadriatica</name>
    <dbReference type="NCBI Taxonomy" id="2951"/>
    <lineage>
        <taxon>Eukaryota</taxon>
        <taxon>Sar</taxon>
        <taxon>Alveolata</taxon>
        <taxon>Dinophyceae</taxon>
        <taxon>Suessiales</taxon>
        <taxon>Symbiodiniaceae</taxon>
        <taxon>Symbiodinium</taxon>
    </lineage>
</organism>
<keyword evidence="2" id="KW-1185">Reference proteome</keyword>
<evidence type="ECO:0000313" key="1">
    <source>
        <dbReference type="EMBL" id="OLP98865.1"/>
    </source>
</evidence>
<comment type="caution">
    <text evidence="1">The sequence shown here is derived from an EMBL/GenBank/DDBJ whole genome shotgun (WGS) entry which is preliminary data.</text>
</comment>
<dbReference type="AlphaFoldDB" id="A0A1Q9DUL1"/>
<dbReference type="Proteomes" id="UP000186817">
    <property type="component" value="Unassembled WGS sequence"/>
</dbReference>
<protein>
    <submittedName>
        <fullName evidence="1">Uncharacterized protein</fullName>
    </submittedName>
</protein>
<gene>
    <name evidence="1" type="ORF">AK812_SmicGene18656</name>
</gene>
<reference evidence="1 2" key="1">
    <citation type="submission" date="2016-02" db="EMBL/GenBank/DDBJ databases">
        <title>Genome analysis of coral dinoflagellate symbionts highlights evolutionary adaptations to a symbiotic lifestyle.</title>
        <authorList>
            <person name="Aranda M."/>
            <person name="Li Y."/>
            <person name="Liew Y.J."/>
            <person name="Baumgarten S."/>
            <person name="Simakov O."/>
            <person name="Wilson M."/>
            <person name="Piel J."/>
            <person name="Ashoor H."/>
            <person name="Bougouffa S."/>
            <person name="Bajic V.B."/>
            <person name="Ryu T."/>
            <person name="Ravasi T."/>
            <person name="Bayer T."/>
            <person name="Micklem G."/>
            <person name="Kim H."/>
            <person name="Bhak J."/>
            <person name="Lajeunesse T.C."/>
            <person name="Voolstra C.R."/>
        </authorList>
    </citation>
    <scope>NUCLEOTIDE SEQUENCE [LARGE SCALE GENOMIC DNA]</scope>
    <source>
        <strain evidence="1 2">CCMP2467</strain>
    </source>
</reference>
<name>A0A1Q9DUL1_SYMMI</name>
<accession>A0A1Q9DUL1</accession>
<dbReference type="EMBL" id="LSRX01000383">
    <property type="protein sequence ID" value="OLP98865.1"/>
    <property type="molecule type" value="Genomic_DNA"/>
</dbReference>
<sequence length="77" mass="8350">MNVRWLGKPYTPTRSELCGLVPPSHADGLKALASTLRWPVGGIQGAQEHGEDLDFFAPKVMVEWLALGMGSLRDGCL</sequence>